<proteinExistence type="inferred from homology"/>
<dbReference type="GO" id="GO:0046872">
    <property type="term" value="F:metal ion binding"/>
    <property type="evidence" value="ECO:0007669"/>
    <property type="project" value="UniProtKB-KW"/>
</dbReference>
<comment type="caution">
    <text evidence="6">The sequence shown here is derived from an EMBL/GenBank/DDBJ whole genome shotgun (WGS) entry which is preliminary data.</text>
</comment>
<dbReference type="InterPro" id="IPR000602">
    <property type="entry name" value="Glyco_hydro_38_N"/>
</dbReference>
<evidence type="ECO:0000256" key="2">
    <source>
        <dbReference type="ARBA" id="ARBA00022723"/>
    </source>
</evidence>
<protein>
    <submittedName>
        <fullName evidence="6">Alpha-mannosidase</fullName>
    </submittedName>
</protein>
<reference evidence="6 7" key="1">
    <citation type="submission" date="2018-08" db="EMBL/GenBank/DDBJ databases">
        <title>A genome reference for cultivated species of the human gut microbiota.</title>
        <authorList>
            <person name="Zou Y."/>
            <person name="Xue W."/>
            <person name="Luo G."/>
        </authorList>
    </citation>
    <scope>NUCLEOTIDE SEQUENCE [LARGE SCALE GENOMIC DNA]</scope>
    <source>
        <strain evidence="6 7">AF26-4BH</strain>
    </source>
</reference>
<dbReference type="CDD" id="cd10789">
    <property type="entry name" value="GH38N_AMII_ER_cytosolic"/>
    <property type="match status" value="1"/>
</dbReference>
<evidence type="ECO:0000256" key="4">
    <source>
        <dbReference type="ARBA" id="ARBA00023295"/>
    </source>
</evidence>
<gene>
    <name evidence="6" type="ORF">DWY69_22580</name>
</gene>
<evidence type="ECO:0000256" key="3">
    <source>
        <dbReference type="ARBA" id="ARBA00022801"/>
    </source>
</evidence>
<dbReference type="Pfam" id="PF09261">
    <property type="entry name" value="Alpha-mann_mid"/>
    <property type="match status" value="1"/>
</dbReference>
<comment type="similarity">
    <text evidence="1">Belongs to the glycosyl hydrolase 38 family.</text>
</comment>
<dbReference type="PANTHER" id="PTHR46017:SF1">
    <property type="entry name" value="ALPHA-MANNOSIDASE 2C1"/>
    <property type="match status" value="1"/>
</dbReference>
<dbReference type="GO" id="GO:0004559">
    <property type="term" value="F:alpha-mannosidase activity"/>
    <property type="evidence" value="ECO:0007669"/>
    <property type="project" value="InterPro"/>
</dbReference>
<dbReference type="SUPFAM" id="SSF74650">
    <property type="entry name" value="Galactose mutarotase-like"/>
    <property type="match status" value="1"/>
</dbReference>
<dbReference type="Gene3D" id="1.20.1270.50">
    <property type="entry name" value="Glycoside hydrolase family 38, central domain"/>
    <property type="match status" value="1"/>
</dbReference>
<dbReference type="GO" id="GO:0006013">
    <property type="term" value="P:mannose metabolic process"/>
    <property type="evidence" value="ECO:0007669"/>
    <property type="project" value="InterPro"/>
</dbReference>
<dbReference type="GO" id="GO:0009313">
    <property type="term" value="P:oligosaccharide catabolic process"/>
    <property type="evidence" value="ECO:0007669"/>
    <property type="project" value="TreeGrafter"/>
</dbReference>
<dbReference type="InterPro" id="IPR027291">
    <property type="entry name" value="Glyco_hydro_38_N_sf"/>
</dbReference>
<organism evidence="6 7">
    <name type="scientific">Eisenbergiella massiliensis</name>
    <dbReference type="NCBI Taxonomy" id="1720294"/>
    <lineage>
        <taxon>Bacteria</taxon>
        <taxon>Bacillati</taxon>
        <taxon>Bacillota</taxon>
        <taxon>Clostridia</taxon>
        <taxon>Lachnospirales</taxon>
        <taxon>Lachnospiraceae</taxon>
        <taxon>Eisenbergiella</taxon>
    </lineage>
</organism>
<dbReference type="InterPro" id="IPR011682">
    <property type="entry name" value="Glyco_hydro_38_C"/>
</dbReference>
<evidence type="ECO:0000256" key="1">
    <source>
        <dbReference type="ARBA" id="ARBA00009792"/>
    </source>
</evidence>
<accession>A0A3E3IJ77</accession>
<dbReference type="Pfam" id="PF07748">
    <property type="entry name" value="Glyco_hydro_38C"/>
    <property type="match status" value="1"/>
</dbReference>
<dbReference type="OrthoDB" id="1049785at2"/>
<keyword evidence="4" id="KW-0326">Glycosidase</keyword>
<dbReference type="InterPro" id="IPR037094">
    <property type="entry name" value="Glyco_hydro_38_cen_sf"/>
</dbReference>
<evidence type="ECO:0000259" key="5">
    <source>
        <dbReference type="SMART" id="SM00872"/>
    </source>
</evidence>
<dbReference type="SUPFAM" id="SSF88688">
    <property type="entry name" value="Families 57/38 glycoside transferase middle domain"/>
    <property type="match status" value="1"/>
</dbReference>
<dbReference type="InterPro" id="IPR028995">
    <property type="entry name" value="Glyco_hydro_57/38_cen_sf"/>
</dbReference>
<dbReference type="Gene3D" id="2.70.98.30">
    <property type="entry name" value="Golgi alpha-mannosidase II, domain 4"/>
    <property type="match status" value="1"/>
</dbReference>
<dbReference type="AlphaFoldDB" id="A0A3E3IJ77"/>
<dbReference type="SUPFAM" id="SSF88713">
    <property type="entry name" value="Glycoside hydrolase/deacetylase"/>
    <property type="match status" value="1"/>
</dbReference>
<dbReference type="SMART" id="SM00872">
    <property type="entry name" value="Alpha-mann_mid"/>
    <property type="match status" value="1"/>
</dbReference>
<dbReference type="InterPro" id="IPR011330">
    <property type="entry name" value="Glyco_hydro/deAcase_b/a-brl"/>
</dbReference>
<dbReference type="InterPro" id="IPR015341">
    <property type="entry name" value="Glyco_hydro_38_cen"/>
</dbReference>
<name>A0A3E3IJ77_9FIRM</name>
<feature type="domain" description="Glycoside hydrolase family 38 central" evidence="5">
    <location>
        <begin position="276"/>
        <end position="351"/>
    </location>
</feature>
<dbReference type="InterPro" id="IPR011013">
    <property type="entry name" value="Gal_mutarotase_sf_dom"/>
</dbReference>
<dbReference type="Pfam" id="PF01074">
    <property type="entry name" value="Glyco_hydro_38N"/>
    <property type="match status" value="1"/>
</dbReference>
<keyword evidence="2" id="KW-0479">Metal-binding</keyword>
<dbReference type="PANTHER" id="PTHR46017">
    <property type="entry name" value="ALPHA-MANNOSIDASE 2C1"/>
    <property type="match status" value="1"/>
</dbReference>
<evidence type="ECO:0000313" key="6">
    <source>
        <dbReference type="EMBL" id="RGE67145.1"/>
    </source>
</evidence>
<dbReference type="GO" id="GO:0030246">
    <property type="term" value="F:carbohydrate binding"/>
    <property type="evidence" value="ECO:0007669"/>
    <property type="project" value="InterPro"/>
</dbReference>
<dbReference type="Gene3D" id="3.20.110.10">
    <property type="entry name" value="Glycoside hydrolase 38, N terminal domain"/>
    <property type="match status" value="1"/>
</dbReference>
<dbReference type="Proteomes" id="UP000261166">
    <property type="component" value="Unassembled WGS sequence"/>
</dbReference>
<keyword evidence="3" id="KW-0378">Hydrolase</keyword>
<dbReference type="EMBL" id="QVLU01000025">
    <property type="protein sequence ID" value="RGE67145.1"/>
    <property type="molecule type" value="Genomic_DNA"/>
</dbReference>
<evidence type="ECO:0000313" key="7">
    <source>
        <dbReference type="Proteomes" id="UP000261166"/>
    </source>
</evidence>
<sequence>MERRLLMSRTKTLFLVCNAHLDLVWQWEWHESLAEALSTFRIAASFCETYDGFIFNHNEAKLYQWIEEYDPELFYKIQKLVQEGKWHIMGGWYLQPDCVMSSGESILRQIEKGSNYFKEKFGYCPQTAINVDSFGHDRGLVQLLLKCGYTSYLVGRPSIETCKAPGNDFLWEGYDGSRIPVHLAAEGYNSGLGKVEKKLEYYRRQEGTDNAVLALWGIGNHGGGPSREDLDRISLLQEQWKKEGILLKHSTPEMYFDAVSESALPLFKEEIGPSMVGCYTSQVRIKQMHRLLENMLYQTEKLLSVAQLYTGASGDWKALDQAEETLLFNEFHDILPGTSVQCAEEAALRDMGGAIALLEKQRTWAFIQMCRQTREAEPGIIPIFACNPHPWPVKTAIECEFQLQDQGWDNTYTDFEVEYEGNIIPSQLEKEGSSIPLDWRKRLVFMAEIPPFTMASLYARPKVLTHRPKLPNTEETIIRMAGTLGNLSVNKETGLIESYMFKGKPLLLPGAGRLLVISDNEDPWGMTVSSFPNIEGEFKLASEEQAGYICGLKEKTEPVRIIEHGEVRTVIEALFVYKRSTAIMHYKFEPLTNRLDLELRLQWNEPNHMVKLSLPSPWEDGECWGQKMLGRSRLYENGYENVSQKWLSVCGNDLALTVLNRGSHGSSFENGELRLTLLRSPAYTAHPIDDRPILPQDRFLPRIDIGERLFQFSIQGGDREERMGLADKEAAVFNEAPFARSYFAVKSSPVQSAGIRIENERILLMCLKRQKSGFLIRLYNSSPQYQKTAYLFMEAAGEIEFYPFEVKSYHYFQGSLYSCNIIADD</sequence>